<dbReference type="RefSeq" id="WP_052456709.1">
    <property type="nucleotide sequence ID" value="NZ_QVFV01000005.1"/>
</dbReference>
<keyword evidence="1" id="KW-0812">Transmembrane</keyword>
<sequence>METDFSRRAGTVSLNHAKTGILAGVIFEQLVPCGSDTFGNFSNFVFALNWCHAVHYANDEFLALSSLSSIDLLGRFNGFRYHLRWITHHDVGVSRGLKVLLMDMIAQAIDAQTVTLTGEIAIVLLISRLMFRLLNKEAKTILAIVAIVLLLQFVFNISPRQLWLEISHLPEEIVHLFQQIV</sequence>
<evidence type="ECO:0000313" key="2">
    <source>
        <dbReference type="EMBL" id="RZM76501.1"/>
    </source>
</evidence>
<reference evidence="2 3" key="1">
    <citation type="submission" date="2018-11" db="EMBL/GenBank/DDBJ databases">
        <title>Whole genome sequencing of an environmental sample.</title>
        <authorList>
            <person name="Sarangi A.N."/>
            <person name="Singh D."/>
            <person name="Tripathy S."/>
        </authorList>
    </citation>
    <scope>NUCLEOTIDE SEQUENCE [LARGE SCALE GENOMIC DNA]</scope>
    <source>
        <strain evidence="2 3">Lakshadweep</strain>
    </source>
</reference>
<protein>
    <submittedName>
        <fullName evidence="2">Uncharacterized protein</fullName>
    </submittedName>
</protein>
<accession>A0A4Q7E3L0</accession>
<dbReference type="EMBL" id="QVFV01000005">
    <property type="protein sequence ID" value="RZM76501.1"/>
    <property type="molecule type" value="Genomic_DNA"/>
</dbReference>
<dbReference type="AlphaFoldDB" id="A0A4Q7E3L0"/>
<evidence type="ECO:0000313" key="3">
    <source>
        <dbReference type="Proteomes" id="UP000292459"/>
    </source>
</evidence>
<keyword evidence="1" id="KW-1133">Transmembrane helix</keyword>
<feature type="transmembrane region" description="Helical" evidence="1">
    <location>
        <begin position="104"/>
        <end position="126"/>
    </location>
</feature>
<keyword evidence="1" id="KW-0472">Membrane</keyword>
<name>A0A4Q7E3L0_9CYAN</name>
<gene>
    <name evidence="2" type="ORF">DYY88_17675</name>
</gene>
<dbReference type="OrthoDB" id="574737at2"/>
<organism evidence="2 3">
    <name type="scientific">Leptolyngbya iicbica LK</name>
    <dbReference type="NCBI Taxonomy" id="2294035"/>
    <lineage>
        <taxon>Bacteria</taxon>
        <taxon>Bacillati</taxon>
        <taxon>Cyanobacteriota</taxon>
        <taxon>Cyanophyceae</taxon>
        <taxon>Leptolyngbyales</taxon>
        <taxon>Leptolyngbyaceae</taxon>
        <taxon>Leptolyngbya group</taxon>
        <taxon>Leptolyngbya</taxon>
        <taxon>Leptolyngbya iicbica</taxon>
    </lineage>
</organism>
<dbReference type="Proteomes" id="UP000292459">
    <property type="component" value="Unassembled WGS sequence"/>
</dbReference>
<proteinExistence type="predicted"/>
<keyword evidence="3" id="KW-1185">Reference proteome</keyword>
<evidence type="ECO:0000256" key="1">
    <source>
        <dbReference type="SAM" id="Phobius"/>
    </source>
</evidence>
<feature type="transmembrane region" description="Helical" evidence="1">
    <location>
        <begin position="138"/>
        <end position="155"/>
    </location>
</feature>
<comment type="caution">
    <text evidence="2">The sequence shown here is derived from an EMBL/GenBank/DDBJ whole genome shotgun (WGS) entry which is preliminary data.</text>
</comment>